<protein>
    <submittedName>
        <fullName evidence="1">Uncharacterized protein</fullName>
    </submittedName>
</protein>
<gene>
    <name evidence="1" type="ORF">WR25_06276</name>
</gene>
<proteinExistence type="predicted"/>
<dbReference type="EMBL" id="LIAE01006351">
    <property type="protein sequence ID" value="PAV90839.1"/>
    <property type="molecule type" value="Genomic_DNA"/>
</dbReference>
<keyword evidence="2" id="KW-1185">Reference proteome</keyword>
<dbReference type="Proteomes" id="UP000218231">
    <property type="component" value="Unassembled WGS sequence"/>
</dbReference>
<organism evidence="1 2">
    <name type="scientific">Diploscapter pachys</name>
    <dbReference type="NCBI Taxonomy" id="2018661"/>
    <lineage>
        <taxon>Eukaryota</taxon>
        <taxon>Metazoa</taxon>
        <taxon>Ecdysozoa</taxon>
        <taxon>Nematoda</taxon>
        <taxon>Chromadorea</taxon>
        <taxon>Rhabditida</taxon>
        <taxon>Rhabditina</taxon>
        <taxon>Rhabditomorpha</taxon>
        <taxon>Rhabditoidea</taxon>
        <taxon>Rhabditidae</taxon>
        <taxon>Diploscapter</taxon>
    </lineage>
</organism>
<accession>A0A2A2LXB7</accession>
<comment type="caution">
    <text evidence="1">The sequence shown here is derived from an EMBL/GenBank/DDBJ whole genome shotgun (WGS) entry which is preliminary data.</text>
</comment>
<name>A0A2A2LXB7_9BILA</name>
<dbReference type="AlphaFoldDB" id="A0A2A2LXB7"/>
<sequence>MRKAKERQKLNVFWTYTVTLFARRTSDIKKPDLTTIALASAARKPSVQLLIDRRFSVESTETPVAEKIPPGSWGKAVGVSYVSVKRILNGAGLKPRK</sequence>
<evidence type="ECO:0000313" key="1">
    <source>
        <dbReference type="EMBL" id="PAV90839.1"/>
    </source>
</evidence>
<evidence type="ECO:0000313" key="2">
    <source>
        <dbReference type="Proteomes" id="UP000218231"/>
    </source>
</evidence>
<reference evidence="1 2" key="1">
    <citation type="journal article" date="2017" name="Curr. Biol.">
        <title>Genome architecture and evolution of a unichromosomal asexual nematode.</title>
        <authorList>
            <person name="Fradin H."/>
            <person name="Zegar C."/>
            <person name="Gutwein M."/>
            <person name="Lucas J."/>
            <person name="Kovtun M."/>
            <person name="Corcoran D."/>
            <person name="Baugh L.R."/>
            <person name="Kiontke K."/>
            <person name="Gunsalus K."/>
            <person name="Fitch D.H."/>
            <person name="Piano F."/>
        </authorList>
    </citation>
    <scope>NUCLEOTIDE SEQUENCE [LARGE SCALE GENOMIC DNA]</scope>
    <source>
        <strain evidence="1">PF1309</strain>
    </source>
</reference>